<name>A0A2M8EQG4_9BACT</name>
<organism evidence="1 2">
    <name type="scientific">Candidatus Tagabacteria bacterium CG_4_9_14_0_2_um_filter_41_11</name>
    <dbReference type="NCBI Taxonomy" id="1975019"/>
    <lineage>
        <taxon>Bacteria</taxon>
        <taxon>Candidatus Tagaibacteriota</taxon>
    </lineage>
</organism>
<gene>
    <name evidence="1" type="ORF">CO056_02655</name>
</gene>
<evidence type="ECO:0000313" key="1">
    <source>
        <dbReference type="EMBL" id="PJC24988.1"/>
    </source>
</evidence>
<evidence type="ECO:0008006" key="3">
    <source>
        <dbReference type="Google" id="ProtNLM"/>
    </source>
</evidence>
<dbReference type="EMBL" id="PFSH01000038">
    <property type="protein sequence ID" value="PJC24988.1"/>
    <property type="molecule type" value="Genomic_DNA"/>
</dbReference>
<proteinExistence type="predicted"/>
<protein>
    <recommendedName>
        <fullName evidence="3">Nucleotide exchange factor GrpE</fullName>
    </recommendedName>
</protein>
<dbReference type="AlphaFoldDB" id="A0A2M8EQG4"/>
<sequence length="90" mass="10646">MEEKEIKKQEGAPLLNPNNELLTEWAEKILYPEFEAMENKIAELKEKLQEKDKQLRYSLETWTYLAHEIDSALSRANSRIYAMMNEIGKE</sequence>
<accession>A0A2M8EQG4</accession>
<dbReference type="Proteomes" id="UP000230228">
    <property type="component" value="Unassembled WGS sequence"/>
</dbReference>
<comment type="caution">
    <text evidence="1">The sequence shown here is derived from an EMBL/GenBank/DDBJ whole genome shotgun (WGS) entry which is preliminary data.</text>
</comment>
<evidence type="ECO:0000313" key="2">
    <source>
        <dbReference type="Proteomes" id="UP000230228"/>
    </source>
</evidence>
<reference evidence="2" key="1">
    <citation type="submission" date="2017-09" db="EMBL/GenBank/DDBJ databases">
        <title>Depth-based differentiation of microbial function through sediment-hosted aquifers and enrichment of novel symbionts in the deep terrestrial subsurface.</title>
        <authorList>
            <person name="Probst A.J."/>
            <person name="Ladd B."/>
            <person name="Jarett J.K."/>
            <person name="Geller-Mcgrath D.E."/>
            <person name="Sieber C.M.K."/>
            <person name="Emerson J.B."/>
            <person name="Anantharaman K."/>
            <person name="Thomas B.C."/>
            <person name="Malmstrom R."/>
            <person name="Stieglmeier M."/>
            <person name="Klingl A."/>
            <person name="Woyke T."/>
            <person name="Ryan C.M."/>
            <person name="Banfield J.F."/>
        </authorList>
    </citation>
    <scope>NUCLEOTIDE SEQUENCE [LARGE SCALE GENOMIC DNA]</scope>
</reference>